<comment type="similarity">
    <text evidence="1">Belongs to the bacterial solute-binding protein 3 family.</text>
</comment>
<dbReference type="SUPFAM" id="SSF53850">
    <property type="entry name" value="Periplasmic binding protein-like II"/>
    <property type="match status" value="1"/>
</dbReference>
<accession>A0A098G5S2</accession>
<dbReference type="STRING" id="1212491.LFA_1929"/>
<proteinExistence type="inferred from homology"/>
<dbReference type="KEGG" id="lfa:LFA_1929"/>
<evidence type="ECO:0000256" key="3">
    <source>
        <dbReference type="SAM" id="SignalP"/>
    </source>
</evidence>
<organism evidence="5 6">
    <name type="scientific">Legionella fallonii LLAP-10</name>
    <dbReference type="NCBI Taxonomy" id="1212491"/>
    <lineage>
        <taxon>Bacteria</taxon>
        <taxon>Pseudomonadati</taxon>
        <taxon>Pseudomonadota</taxon>
        <taxon>Gammaproteobacteria</taxon>
        <taxon>Legionellales</taxon>
        <taxon>Legionellaceae</taxon>
        <taxon>Legionella</taxon>
    </lineage>
</organism>
<gene>
    <name evidence="5" type="primary">hisJ</name>
    <name evidence="5" type="ORF">LFA_1929</name>
</gene>
<evidence type="ECO:0000313" key="5">
    <source>
        <dbReference type="EMBL" id="CEG57321.1"/>
    </source>
</evidence>
<dbReference type="OrthoDB" id="9768183at2"/>
<dbReference type="HOGENOM" id="CLU_019602_18_0_6"/>
<protein>
    <submittedName>
        <fullName evidence="5">Arginine transport system substrate-binding protein</fullName>
    </submittedName>
</protein>
<dbReference type="Pfam" id="PF00497">
    <property type="entry name" value="SBP_bac_3"/>
    <property type="match status" value="1"/>
</dbReference>
<evidence type="ECO:0000256" key="2">
    <source>
        <dbReference type="ARBA" id="ARBA00022729"/>
    </source>
</evidence>
<dbReference type="RefSeq" id="WP_045095839.1">
    <property type="nucleotide sequence ID" value="NZ_LN614827.1"/>
</dbReference>
<dbReference type="InterPro" id="IPR001638">
    <property type="entry name" value="Solute-binding_3/MltF_N"/>
</dbReference>
<dbReference type="Proteomes" id="UP000032430">
    <property type="component" value="Chromosome I"/>
</dbReference>
<dbReference type="PANTHER" id="PTHR35936">
    <property type="entry name" value="MEMBRANE-BOUND LYTIC MUREIN TRANSGLYCOSYLASE F"/>
    <property type="match status" value="1"/>
</dbReference>
<dbReference type="AlphaFoldDB" id="A0A098G5S2"/>
<dbReference type="Gene3D" id="3.40.190.10">
    <property type="entry name" value="Periplasmic binding protein-like II"/>
    <property type="match status" value="2"/>
</dbReference>
<keyword evidence="6" id="KW-1185">Reference proteome</keyword>
<keyword evidence="2 3" id="KW-0732">Signal</keyword>
<evidence type="ECO:0000313" key="6">
    <source>
        <dbReference type="Proteomes" id="UP000032430"/>
    </source>
</evidence>
<evidence type="ECO:0000256" key="1">
    <source>
        <dbReference type="ARBA" id="ARBA00010333"/>
    </source>
</evidence>
<reference evidence="6" key="1">
    <citation type="submission" date="2014-09" db="EMBL/GenBank/DDBJ databases">
        <authorList>
            <person name="Gomez-Valero L."/>
        </authorList>
    </citation>
    <scope>NUCLEOTIDE SEQUENCE [LARGE SCALE GENOMIC DNA]</scope>
    <source>
        <strain evidence="6">ATCC700992</strain>
    </source>
</reference>
<evidence type="ECO:0000259" key="4">
    <source>
        <dbReference type="SMART" id="SM00062"/>
    </source>
</evidence>
<name>A0A098G5S2_9GAMM</name>
<dbReference type="EMBL" id="LN614827">
    <property type="protein sequence ID" value="CEG57321.1"/>
    <property type="molecule type" value="Genomic_DNA"/>
</dbReference>
<dbReference type="SMART" id="SM00062">
    <property type="entry name" value="PBPb"/>
    <property type="match status" value="1"/>
</dbReference>
<feature type="signal peptide" evidence="3">
    <location>
        <begin position="1"/>
        <end position="21"/>
    </location>
</feature>
<feature type="domain" description="Solute-binding protein family 3/N-terminal" evidence="4">
    <location>
        <begin position="23"/>
        <end position="240"/>
    </location>
</feature>
<feature type="chain" id="PRO_5001942176" evidence="3">
    <location>
        <begin position="22"/>
        <end position="240"/>
    </location>
</feature>
<dbReference type="PANTHER" id="PTHR35936:SF19">
    <property type="entry name" value="AMINO-ACID-BINDING PROTEIN YXEM-RELATED"/>
    <property type="match status" value="1"/>
</dbReference>
<sequence>MMNYTRFFPLVFSFFTATVFAQNLVIGTINDDPPFEYQDETKNLSGFDIDVMHELCKKTGNECTFKTLNFHQLFESLERKEIDLAIAAIVITPERKKQLLFSIPYKRNDQQFITLASSTLKDSSQLRGKRVGIYKGAPEDAYVYSRFKGDINIKLYSDVDDLLSALKMKQVDAVVLEYHRAKYWLSVTNDFKSLGRQFEAGEGYGIAARLGSGNLIQQINSALERMENDGTYLHIYELYF</sequence>